<feature type="binding site" evidence="10">
    <location>
        <position position="159"/>
    </location>
    <ligand>
        <name>UDP-N-acetyl-alpha-D-glucosamine</name>
        <dbReference type="ChEBI" id="CHEBI:57705"/>
    </ligand>
</feature>
<feature type="binding site" evidence="10">
    <location>
        <position position="285"/>
    </location>
    <ligand>
        <name>UDP-N-acetyl-alpha-D-glucosamine</name>
        <dbReference type="ChEBI" id="CHEBI:57705"/>
    </ligand>
</feature>
<evidence type="ECO:0000256" key="8">
    <source>
        <dbReference type="ARBA" id="ARBA00023306"/>
    </source>
</evidence>
<evidence type="ECO:0000313" key="14">
    <source>
        <dbReference type="Proteomes" id="UP000609531"/>
    </source>
</evidence>
<dbReference type="CDD" id="cd03785">
    <property type="entry name" value="GT28_MurG"/>
    <property type="match status" value="1"/>
</dbReference>
<dbReference type="SUPFAM" id="SSF53756">
    <property type="entry name" value="UDP-Glycosyltransferase/glycogen phosphorylase"/>
    <property type="match status" value="1"/>
</dbReference>
<dbReference type="NCBIfam" id="TIGR01133">
    <property type="entry name" value="murG"/>
    <property type="match status" value="1"/>
</dbReference>
<evidence type="ECO:0000259" key="11">
    <source>
        <dbReference type="Pfam" id="PF03033"/>
    </source>
</evidence>
<comment type="caution">
    <text evidence="13">The sequence shown here is derived from an EMBL/GenBank/DDBJ whole genome shotgun (WGS) entry which is preliminary data.</text>
</comment>
<evidence type="ECO:0000259" key="12">
    <source>
        <dbReference type="Pfam" id="PF04101"/>
    </source>
</evidence>
<keyword evidence="14" id="KW-1185">Reference proteome</keyword>
<feature type="binding site" evidence="10">
    <location>
        <begin position="10"/>
        <end position="12"/>
    </location>
    <ligand>
        <name>UDP-N-acetyl-alpha-D-glucosamine</name>
        <dbReference type="ChEBI" id="CHEBI:57705"/>
    </ligand>
</feature>
<dbReference type="InterPro" id="IPR007235">
    <property type="entry name" value="Glyco_trans_28_C"/>
</dbReference>
<keyword evidence="5 10" id="KW-0133">Cell shape</keyword>
<dbReference type="GO" id="GO:0005886">
    <property type="term" value="C:plasma membrane"/>
    <property type="evidence" value="ECO:0007669"/>
    <property type="project" value="UniProtKB-SubCell"/>
</dbReference>
<name>A0A934MFH8_9HYPH</name>
<dbReference type="RefSeq" id="WP_198881226.1">
    <property type="nucleotide sequence ID" value="NZ_JAEKJA010000003.1"/>
</dbReference>
<feature type="binding site" evidence="10">
    <location>
        <position position="184"/>
    </location>
    <ligand>
        <name>UDP-N-acetyl-alpha-D-glucosamine</name>
        <dbReference type="ChEBI" id="CHEBI:57705"/>
    </ligand>
</feature>
<comment type="pathway">
    <text evidence="10">Cell wall biogenesis; peptidoglycan biosynthesis.</text>
</comment>
<evidence type="ECO:0000256" key="4">
    <source>
        <dbReference type="ARBA" id="ARBA00022679"/>
    </source>
</evidence>
<keyword evidence="4 10" id="KW-0808">Transferase</keyword>
<comment type="similarity">
    <text evidence="10">Belongs to the glycosyltransferase 28 family. MurG subfamily.</text>
</comment>
<proteinExistence type="inferred from homology"/>
<dbReference type="InterPro" id="IPR004276">
    <property type="entry name" value="GlycoTrans_28_N"/>
</dbReference>
<feature type="domain" description="Glycosyltransferase family 28 N-terminal" evidence="11">
    <location>
        <begin position="4"/>
        <end position="135"/>
    </location>
</feature>
<keyword evidence="3 10" id="KW-0328">Glycosyltransferase</keyword>
<dbReference type="HAMAP" id="MF_00033">
    <property type="entry name" value="MurG"/>
    <property type="match status" value="1"/>
</dbReference>
<evidence type="ECO:0000256" key="2">
    <source>
        <dbReference type="ARBA" id="ARBA00022618"/>
    </source>
</evidence>
<evidence type="ECO:0000256" key="6">
    <source>
        <dbReference type="ARBA" id="ARBA00022984"/>
    </source>
</evidence>
<keyword evidence="8 10" id="KW-0131">Cell cycle</keyword>
<keyword evidence="6 10" id="KW-0573">Peptidoglycan synthesis</keyword>
<comment type="subcellular location">
    <subcellularLocation>
        <location evidence="10">Cell membrane</location>
        <topology evidence="10">Peripheral membrane protein</topology>
        <orientation evidence="10">Cytoplasmic side</orientation>
    </subcellularLocation>
</comment>
<evidence type="ECO:0000256" key="10">
    <source>
        <dbReference type="HAMAP-Rule" id="MF_00033"/>
    </source>
</evidence>
<evidence type="ECO:0000256" key="5">
    <source>
        <dbReference type="ARBA" id="ARBA00022960"/>
    </source>
</evidence>
<dbReference type="GO" id="GO:0009252">
    <property type="term" value="P:peptidoglycan biosynthetic process"/>
    <property type="evidence" value="ECO:0007669"/>
    <property type="project" value="UniProtKB-UniRule"/>
</dbReference>
<accession>A0A934MFH8</accession>
<keyword evidence="7 10" id="KW-0472">Membrane</keyword>
<dbReference type="Gene3D" id="3.40.50.2000">
    <property type="entry name" value="Glycogen Phosphorylase B"/>
    <property type="match status" value="2"/>
</dbReference>
<sequence length="357" mass="36876">MRALLAAGGTGGHLFPAQALASVLAARGHEVTLVTDHRAAPYVETFPARVHMVASDTVRGRSPAALARLAKALASGFLRSRAIVASEKPTVAVGFGGYPTLPPLFAARSKGVPVIVHEANAVAGRANRLLARFAHVATSFPQVKGLPEGAQTHVGIPVREAVRAAAAPYSPSIDEFRLLVFGGSQGARAFADIVPPALGKLNAELRGRLRVTQQCRPEDMERVRAAYEAAGIAADLAPFFADLPARMAAAHLVIARSGASTVAELSIIGRPALLVPLPGAIDQDQAYNASAMAALGGAKRLDQGVLSPERLAHEVGTAMLAPEALAAAAEAAKGLAQPDAAERLADLCEGVAQRSPR</sequence>
<dbReference type="Pfam" id="PF04101">
    <property type="entry name" value="Glyco_tran_28_C"/>
    <property type="match status" value="1"/>
</dbReference>
<comment type="function">
    <text evidence="10">Cell wall formation. Catalyzes the transfer of a GlcNAc subunit on undecaprenyl-pyrophosphoryl-MurNAc-pentapeptide (lipid intermediate I) to form undecaprenyl-pyrophosphoryl-MurNAc-(pentapeptide)GlcNAc (lipid intermediate II).</text>
</comment>
<protein>
    <recommendedName>
        <fullName evidence="10">UDP-N-acetylglucosamine--N-acetylmuramyl-(pentapeptide) pyrophosphoryl-undecaprenol N-acetylglucosamine transferase</fullName>
        <ecNumber evidence="10">2.4.1.227</ecNumber>
    </recommendedName>
    <alternativeName>
        <fullName evidence="10">Undecaprenyl-PP-MurNAc-pentapeptide-UDPGlcNAc GlcNAc transferase</fullName>
    </alternativeName>
</protein>
<feature type="domain" description="Glycosyl transferase family 28 C-terminal" evidence="12">
    <location>
        <begin position="178"/>
        <end position="344"/>
    </location>
</feature>
<evidence type="ECO:0000313" key="13">
    <source>
        <dbReference type="EMBL" id="MBJ3774940.1"/>
    </source>
</evidence>
<reference evidence="13" key="1">
    <citation type="submission" date="2020-12" db="EMBL/GenBank/DDBJ databases">
        <title>Bacterial taxonomy.</title>
        <authorList>
            <person name="Pan X."/>
        </authorList>
    </citation>
    <scope>NUCLEOTIDE SEQUENCE</scope>
    <source>
        <strain evidence="13">B2012</strain>
    </source>
</reference>
<evidence type="ECO:0000256" key="9">
    <source>
        <dbReference type="ARBA" id="ARBA00023316"/>
    </source>
</evidence>
<dbReference type="GO" id="GO:0008360">
    <property type="term" value="P:regulation of cell shape"/>
    <property type="evidence" value="ECO:0007669"/>
    <property type="project" value="UniProtKB-KW"/>
</dbReference>
<dbReference type="PANTHER" id="PTHR21015">
    <property type="entry name" value="UDP-N-ACETYLGLUCOSAMINE--N-ACETYLMURAMYL-(PENTAPEPTIDE) PYROPHOSPHORYL-UNDECAPRENOL N-ACETYLGLUCOSAMINE TRANSFERASE 1"/>
    <property type="match status" value="1"/>
</dbReference>
<keyword evidence="1 10" id="KW-1003">Cell membrane</keyword>
<comment type="catalytic activity">
    <reaction evidence="10">
        <text>di-trans,octa-cis-undecaprenyl diphospho-N-acetyl-alpha-D-muramoyl-L-alanyl-D-glutamyl-meso-2,6-diaminopimeloyl-D-alanyl-D-alanine + UDP-N-acetyl-alpha-D-glucosamine = di-trans,octa-cis-undecaprenyl diphospho-[N-acetyl-alpha-D-glucosaminyl-(1-&gt;4)]-N-acetyl-alpha-D-muramoyl-L-alanyl-D-glutamyl-meso-2,6-diaminopimeloyl-D-alanyl-D-alanine + UDP + H(+)</text>
        <dbReference type="Rhea" id="RHEA:31227"/>
        <dbReference type="ChEBI" id="CHEBI:15378"/>
        <dbReference type="ChEBI" id="CHEBI:57705"/>
        <dbReference type="ChEBI" id="CHEBI:58223"/>
        <dbReference type="ChEBI" id="CHEBI:61387"/>
        <dbReference type="ChEBI" id="CHEBI:61388"/>
        <dbReference type="EC" id="2.4.1.227"/>
    </reaction>
</comment>
<dbReference type="Pfam" id="PF03033">
    <property type="entry name" value="Glyco_transf_28"/>
    <property type="match status" value="1"/>
</dbReference>
<dbReference type="EC" id="2.4.1.227" evidence="10"/>
<evidence type="ECO:0000256" key="7">
    <source>
        <dbReference type="ARBA" id="ARBA00023136"/>
    </source>
</evidence>
<evidence type="ECO:0000256" key="3">
    <source>
        <dbReference type="ARBA" id="ARBA00022676"/>
    </source>
</evidence>
<dbReference type="Proteomes" id="UP000609531">
    <property type="component" value="Unassembled WGS sequence"/>
</dbReference>
<dbReference type="GO" id="GO:0050511">
    <property type="term" value="F:undecaprenyldiphospho-muramoylpentapeptide beta-N-acetylglucosaminyltransferase activity"/>
    <property type="evidence" value="ECO:0007669"/>
    <property type="project" value="UniProtKB-UniRule"/>
</dbReference>
<gene>
    <name evidence="10 13" type="primary">murG</name>
    <name evidence="13" type="ORF">JCR33_04530</name>
</gene>
<organism evidence="13 14">
    <name type="scientific">Acuticoccus mangrovi</name>
    <dbReference type="NCBI Taxonomy" id="2796142"/>
    <lineage>
        <taxon>Bacteria</taxon>
        <taxon>Pseudomonadati</taxon>
        <taxon>Pseudomonadota</taxon>
        <taxon>Alphaproteobacteria</taxon>
        <taxon>Hyphomicrobiales</taxon>
        <taxon>Amorphaceae</taxon>
        <taxon>Acuticoccus</taxon>
    </lineage>
</organism>
<dbReference type="AlphaFoldDB" id="A0A934MFH8"/>
<evidence type="ECO:0000256" key="1">
    <source>
        <dbReference type="ARBA" id="ARBA00022475"/>
    </source>
</evidence>
<dbReference type="PANTHER" id="PTHR21015:SF22">
    <property type="entry name" value="GLYCOSYLTRANSFERASE"/>
    <property type="match status" value="1"/>
</dbReference>
<dbReference type="GO" id="GO:0071555">
    <property type="term" value="P:cell wall organization"/>
    <property type="evidence" value="ECO:0007669"/>
    <property type="project" value="UniProtKB-KW"/>
</dbReference>
<dbReference type="EMBL" id="JAEKJA010000003">
    <property type="protein sequence ID" value="MBJ3774940.1"/>
    <property type="molecule type" value="Genomic_DNA"/>
</dbReference>
<dbReference type="InterPro" id="IPR006009">
    <property type="entry name" value="GlcNAc_MurG"/>
</dbReference>
<keyword evidence="2 10" id="KW-0132">Cell division</keyword>
<dbReference type="GO" id="GO:0005975">
    <property type="term" value="P:carbohydrate metabolic process"/>
    <property type="evidence" value="ECO:0007669"/>
    <property type="project" value="InterPro"/>
</dbReference>
<keyword evidence="9 10" id="KW-0961">Cell wall biogenesis/degradation</keyword>
<feature type="binding site" evidence="10">
    <location>
        <position position="120"/>
    </location>
    <ligand>
        <name>UDP-N-acetyl-alpha-D-glucosamine</name>
        <dbReference type="ChEBI" id="CHEBI:57705"/>
    </ligand>
</feature>
<comment type="caution">
    <text evidence="10">Lacks conserved residue(s) required for the propagation of feature annotation.</text>
</comment>
<dbReference type="GO" id="GO:0051301">
    <property type="term" value="P:cell division"/>
    <property type="evidence" value="ECO:0007669"/>
    <property type="project" value="UniProtKB-KW"/>
</dbReference>